<feature type="compositionally biased region" description="Basic and acidic residues" evidence="1">
    <location>
        <begin position="250"/>
        <end position="269"/>
    </location>
</feature>
<dbReference type="RefSeq" id="WP_344234507.1">
    <property type="nucleotide sequence ID" value="NZ_BAAAPH010000010.1"/>
</dbReference>
<feature type="region of interest" description="Disordered" evidence="1">
    <location>
        <begin position="152"/>
        <end position="174"/>
    </location>
</feature>
<name>A0ABP4P791_9ACTN</name>
<feature type="region of interest" description="Disordered" evidence="1">
    <location>
        <begin position="250"/>
        <end position="283"/>
    </location>
</feature>
<feature type="region of interest" description="Disordered" evidence="1">
    <location>
        <begin position="830"/>
        <end position="863"/>
    </location>
</feature>
<evidence type="ECO:0000256" key="1">
    <source>
        <dbReference type="SAM" id="MobiDB-lite"/>
    </source>
</evidence>
<feature type="compositionally biased region" description="Basic and acidic residues" evidence="1">
    <location>
        <begin position="2140"/>
        <end position="2154"/>
    </location>
</feature>
<dbReference type="EMBL" id="BAAAPH010000010">
    <property type="protein sequence ID" value="GAA1574363.1"/>
    <property type="molecule type" value="Genomic_DNA"/>
</dbReference>
<feature type="region of interest" description="Disordered" evidence="1">
    <location>
        <begin position="2136"/>
        <end position="2172"/>
    </location>
</feature>
<gene>
    <name evidence="2" type="ORF">GCM10009804_33910</name>
</gene>
<dbReference type="Proteomes" id="UP001501705">
    <property type="component" value="Unassembled WGS sequence"/>
</dbReference>
<reference evidence="3" key="1">
    <citation type="journal article" date="2019" name="Int. J. Syst. Evol. Microbiol.">
        <title>The Global Catalogue of Microorganisms (GCM) 10K type strain sequencing project: providing services to taxonomists for standard genome sequencing and annotation.</title>
        <authorList>
            <consortium name="The Broad Institute Genomics Platform"/>
            <consortium name="The Broad Institute Genome Sequencing Center for Infectious Disease"/>
            <person name="Wu L."/>
            <person name="Ma J."/>
        </authorList>
    </citation>
    <scope>NUCLEOTIDE SEQUENCE [LARGE SCALE GENOMIC DNA]</scope>
    <source>
        <strain evidence="3">JCM 15572</strain>
    </source>
</reference>
<feature type="region of interest" description="Disordered" evidence="1">
    <location>
        <begin position="1730"/>
        <end position="1751"/>
    </location>
</feature>
<comment type="caution">
    <text evidence="2">The sequence shown here is derived from an EMBL/GenBank/DDBJ whole genome shotgun (WGS) entry which is preliminary data.</text>
</comment>
<evidence type="ECO:0000313" key="3">
    <source>
        <dbReference type="Proteomes" id="UP001501705"/>
    </source>
</evidence>
<sequence>MASAAAGARARARAALGVALGLLAPDAVARVLRRKNLRRLERRLTRRAAGRADTDDRLVAEAVALVGAELSRTRGGSPADGATAALDTLLDLPDLPDPRRAEAEALLQNVLDGNPLSTDADLQRLTSTRARDVSHRPYAADLLATARSLAREPGPTFEDDAEQLSPSPAPAPRRVSRLQAYREARAQRSVQRLAEYRALSREWYQAETGLGGRPTAEIERELAKLARLIRRDRHLPPDAASAERLFEPVDAPVRKPGDASVREPGDASVREPGAAEARGSGGVEERVRGRVGLLVGQLEAAAAHHGQRAEVRTASAAAAREQAAELFAEADRQGALEDTAAGERARRLRVRAVARLRVAERHTKIATACTTAAERATGAAHMCREAALGGVGGASGQLASGAGVRGADGQLAPDAGARGAGGRLASGGGFAGVVAAVEEYERASAATVPAVDVQHNGLPSGRLPHLSALCNELNEALAERKVAYRFTPDVLHRTLRGESRRVLSPDGFVLTIGNDPRAGVDNLVQLHLQLDVGELEEVLDSPLVFDEAQVGQVVQAGFSVTTASMRNLGSTTDASLRTLTNALPDGSKLKAAAAIVAPGVTVGGGRGGTVSGGATEYAQTGAVEALRGEFLRYRSTRPRWNWRIRESPTAAWSPAHVVDTGTDRDRTTLELGYIHTYTVPPPAETVDLARLGLSAERNPAMPEGMATRVDGLNELCDRTIAELHRRLGSLDRVGHDRVRSLIAEDGLIRLDETTRPGGVWRLITNGGRPVAWAQLETIADVEAGELTSDSSPDHKLELWRVGNSGASGSQSASKSRSVGVSASYAGTAMSDLGSTTADLTPGVRAGRSTSQEDAASTADLGSRWSTQRIAPTVGVKLPLRHKVTVHRLDRAESFSVDGGGDAWLRLAERDAFRYGLPVPAAALVRDQDGELQRGADGRLLLRGDPQPLDVPLRLPTWSGSGPGQLRGAGPAMIRQLTGADEALRGFLQHLSDESLIPPLDADGNPLPSALAGEDPAVILSRTENWERACQQIAKHRLETGYDHAAQDRLTFQLTEHRTGYPPRVRSYQINLKQHFDRATAIGAADNDMVVNVDIGVSTSGRSGSRSQSLPWSARLKLTDAPAAGQAGGTPNAGGSLGRTSRGRFLGWSASRGAYRMTVAESSSRVAVFDIPHTITISEVTAKGDLVPIASSEGSAQVWLDSEFCARPEPPELALRGRVAPRLMDTATIHHVDARDPIAKLTAAIPDLRRGDSSALHHLSAFLAPRNLIGRPELLTTEYRTALAVGSAPSDPLETIRQRGFVPRQTTLSVTTRVENLRYVGSGQPILAELNLTMASTGSTSGMSTGVTGGISGGAGSIAGDGHSWASSIGLTRSTSTSSSASETASTAVERTLMRDGRHYQFCGDLILAAQLRSGGANPQAIPLETGAVVLTLPERDALRSYGRRELDLPLHQVSDAVERMMNGNLVLPRRTTTALIRRYRTEQQTRHSEDQLADLLRKATGMAEQPDQRLDSALEQAEALARQRIEPQLPRHYERMLGAAQVDWASLQDQDGNDTDMFREACVALAQHSPEALDDPVLLNALRGDLSGTRSNNTMDDMLDPRGFVREFPVKLGMTTRNVRVRVRLRFVGQPSTEPGGATGQSGNGFGLVQLWNMRDRSRSATEGTSFGGTIDISGTDGASVSAAAGAELGTSTTAASSETNTRISTGLAVATARVERDFEVIIEVEDSATPGAPASRRPVTRRESTGRMSLAVPESVLDSVPPEQEVDAPDHRAPELPANYLVEGTQPYRPGEAEENTLFDAAIDRLGQPDLLTPEGVELHRTTLESALGAANRMVTFQDMAGSAGYELVPLAIPGQTARSVVVRVRAEVSELELVSDPKEGSTQQLGENTRELHVSQLTARSNELLPGSRTVGGGTPGGELSSSVTAGRMISNQDTGTVGGRHETGAYESGEVVTVKVSVDYRLEFERFRSTRRNRAKAEFTGKLPNAGSGEAYLTMFRHQYDEMRARMEANRAPQRPAGRVRTVQVNVVGDHEHPYQPLVDALARARREHVNVRLTVRAPEGGRTTYVARPDGTMTSRGDGGFAAAFATLHPRLAVLAEGRVDLRALHAAGDGSRRFTGTVVDALQQHGIPASALAETDSRMGRSHTGEDTPRTPARRGHTANPANGMTI</sequence>
<keyword evidence="3" id="KW-1185">Reference proteome</keyword>
<evidence type="ECO:0000313" key="2">
    <source>
        <dbReference type="EMBL" id="GAA1574363.1"/>
    </source>
</evidence>
<organism evidence="2 3">
    <name type="scientific">Kribbella hippodromi</name>
    <dbReference type="NCBI Taxonomy" id="434347"/>
    <lineage>
        <taxon>Bacteria</taxon>
        <taxon>Bacillati</taxon>
        <taxon>Actinomycetota</taxon>
        <taxon>Actinomycetes</taxon>
        <taxon>Propionibacteriales</taxon>
        <taxon>Kribbellaceae</taxon>
        <taxon>Kribbella</taxon>
    </lineage>
</organism>
<feature type="region of interest" description="Disordered" evidence="1">
    <location>
        <begin position="1902"/>
        <end position="1925"/>
    </location>
</feature>
<accession>A0ABP4P791</accession>
<proteinExistence type="predicted"/>
<protein>
    <submittedName>
        <fullName evidence="2">Uncharacterized protein</fullName>
    </submittedName>
</protein>